<accession>A0A2W7RA93</accession>
<organism evidence="1 2">
    <name type="scientific">Algoriphagus chordae</name>
    <dbReference type="NCBI Taxonomy" id="237019"/>
    <lineage>
        <taxon>Bacteria</taxon>
        <taxon>Pseudomonadati</taxon>
        <taxon>Bacteroidota</taxon>
        <taxon>Cytophagia</taxon>
        <taxon>Cytophagales</taxon>
        <taxon>Cyclobacteriaceae</taxon>
        <taxon>Algoriphagus</taxon>
    </lineage>
</organism>
<dbReference type="EMBL" id="QKZT01000007">
    <property type="protein sequence ID" value="PZX52577.1"/>
    <property type="molecule type" value="Genomic_DNA"/>
</dbReference>
<protein>
    <submittedName>
        <fullName evidence="1">Uncharacterized protein</fullName>
    </submittedName>
</protein>
<evidence type="ECO:0000313" key="2">
    <source>
        <dbReference type="Proteomes" id="UP000248882"/>
    </source>
</evidence>
<name>A0A2W7RA93_9BACT</name>
<sequence length="49" mass="5820">MLLRNSSKISFAKLMKIQLFNSFEILTFVRDYEIEQYSLSDKEKCLNAL</sequence>
<dbReference type="AlphaFoldDB" id="A0A2W7RA93"/>
<keyword evidence="2" id="KW-1185">Reference proteome</keyword>
<proteinExistence type="predicted"/>
<comment type="caution">
    <text evidence="1">The sequence shown here is derived from an EMBL/GenBank/DDBJ whole genome shotgun (WGS) entry which is preliminary data.</text>
</comment>
<reference evidence="1 2" key="1">
    <citation type="submission" date="2018-06" db="EMBL/GenBank/DDBJ databases">
        <title>Genomic Encyclopedia of Archaeal and Bacterial Type Strains, Phase II (KMG-II): from individual species to whole genera.</title>
        <authorList>
            <person name="Goeker M."/>
        </authorList>
    </citation>
    <scope>NUCLEOTIDE SEQUENCE [LARGE SCALE GENOMIC DNA]</scope>
    <source>
        <strain evidence="1 2">DSM 19830</strain>
    </source>
</reference>
<dbReference type="Proteomes" id="UP000248882">
    <property type="component" value="Unassembled WGS sequence"/>
</dbReference>
<evidence type="ECO:0000313" key="1">
    <source>
        <dbReference type="EMBL" id="PZX52577.1"/>
    </source>
</evidence>
<gene>
    <name evidence="1" type="ORF">LV85_01879</name>
</gene>